<dbReference type="AlphaFoldDB" id="A0AAD9N3H1"/>
<keyword evidence="3" id="KW-1185">Reference proteome</keyword>
<comment type="caution">
    <text evidence="2">The sequence shown here is derived from an EMBL/GenBank/DDBJ whole genome shotgun (WGS) entry which is preliminary data.</text>
</comment>
<gene>
    <name evidence="2" type="ORF">LSH36_232g04069</name>
</gene>
<protein>
    <submittedName>
        <fullName evidence="2">Uncharacterized protein</fullName>
    </submittedName>
</protein>
<dbReference type="Proteomes" id="UP001208570">
    <property type="component" value="Unassembled WGS sequence"/>
</dbReference>
<evidence type="ECO:0000256" key="1">
    <source>
        <dbReference type="SAM" id="Coils"/>
    </source>
</evidence>
<evidence type="ECO:0000313" key="3">
    <source>
        <dbReference type="Proteomes" id="UP001208570"/>
    </source>
</evidence>
<accession>A0AAD9N3H1</accession>
<keyword evidence="1" id="KW-0175">Coiled coil</keyword>
<evidence type="ECO:0000313" key="2">
    <source>
        <dbReference type="EMBL" id="KAK2155767.1"/>
    </source>
</evidence>
<dbReference type="EMBL" id="JAODUP010000232">
    <property type="protein sequence ID" value="KAK2155767.1"/>
    <property type="molecule type" value="Genomic_DNA"/>
</dbReference>
<organism evidence="2 3">
    <name type="scientific">Paralvinella palmiformis</name>
    <dbReference type="NCBI Taxonomy" id="53620"/>
    <lineage>
        <taxon>Eukaryota</taxon>
        <taxon>Metazoa</taxon>
        <taxon>Spiralia</taxon>
        <taxon>Lophotrochozoa</taxon>
        <taxon>Annelida</taxon>
        <taxon>Polychaeta</taxon>
        <taxon>Sedentaria</taxon>
        <taxon>Canalipalpata</taxon>
        <taxon>Terebellida</taxon>
        <taxon>Terebelliformia</taxon>
        <taxon>Alvinellidae</taxon>
        <taxon>Paralvinella</taxon>
    </lineage>
</organism>
<name>A0AAD9N3H1_9ANNE</name>
<proteinExistence type="predicted"/>
<sequence>MDILSRMLTWIAPKSTWMTLIISIVILSQKVTQTLLKEAQGGISVLIRGGARQRERQLTEEVEKLEQQIASYVDVVSAKKHESLKEDYKIYFLMKLGLLFVVLSECCHVTSYLTILVIYHCSTLHEKYSRTRADFEQLQKDHDVLLKTSLTPRPDWDRCSDYIDGGIVRWKELSRGKRSNELVRLVLKELTKKKSDSGSPSELVGDMSTQDGKAGEFLEEMSTQYYRERREYVEDIWEELANTELIDNNHSYAYYSPVTLEDLRRAITIVDPEITETDLDRYLHFGFNITGGKESLDDVQPMELKVLLSRLQHGTLRRIGKMT</sequence>
<reference evidence="2" key="1">
    <citation type="journal article" date="2023" name="Mol. Biol. Evol.">
        <title>Third-Generation Sequencing Reveals the Adaptive Role of the Epigenome in Three Deep-Sea Polychaetes.</title>
        <authorList>
            <person name="Perez M."/>
            <person name="Aroh O."/>
            <person name="Sun Y."/>
            <person name="Lan Y."/>
            <person name="Juniper S.K."/>
            <person name="Young C.R."/>
            <person name="Angers B."/>
            <person name="Qian P.Y."/>
        </authorList>
    </citation>
    <scope>NUCLEOTIDE SEQUENCE</scope>
    <source>
        <strain evidence="2">P08H-3</strain>
    </source>
</reference>
<feature type="coiled-coil region" evidence="1">
    <location>
        <begin position="48"/>
        <end position="75"/>
    </location>
</feature>